<dbReference type="InterPro" id="IPR036056">
    <property type="entry name" value="Fibrinogen-like_C"/>
</dbReference>
<organism>
    <name type="scientific">Branchiostoma floridae</name>
    <name type="common">Florida lancelet</name>
    <name type="synonym">Amphioxus</name>
    <dbReference type="NCBI Taxonomy" id="7739"/>
    <lineage>
        <taxon>Eukaryota</taxon>
        <taxon>Metazoa</taxon>
        <taxon>Chordata</taxon>
        <taxon>Cephalochordata</taxon>
        <taxon>Leptocardii</taxon>
        <taxon>Amphioxiformes</taxon>
        <taxon>Branchiostomatidae</taxon>
        <taxon>Branchiostoma</taxon>
    </lineage>
</organism>
<feature type="domain" description="Fibrinogen C-terminal" evidence="3">
    <location>
        <begin position="104"/>
        <end position="315"/>
    </location>
</feature>
<protein>
    <recommendedName>
        <fullName evidence="3">Fibrinogen C-terminal domain-containing protein</fullName>
    </recommendedName>
</protein>
<evidence type="ECO:0000256" key="2">
    <source>
        <dbReference type="SAM" id="SignalP"/>
    </source>
</evidence>
<dbReference type="CDD" id="cd00087">
    <property type="entry name" value="FReD"/>
    <property type="match status" value="1"/>
</dbReference>
<dbReference type="SUPFAM" id="SSF56496">
    <property type="entry name" value="Fibrinogen C-terminal domain-like"/>
    <property type="match status" value="1"/>
</dbReference>
<feature type="signal peptide" evidence="2">
    <location>
        <begin position="1"/>
        <end position="24"/>
    </location>
</feature>
<dbReference type="PANTHER" id="PTHR19143">
    <property type="entry name" value="FIBRINOGEN/TENASCIN/ANGIOPOEITIN"/>
    <property type="match status" value="1"/>
</dbReference>
<dbReference type="eggNOG" id="KOG2579">
    <property type="taxonomic scope" value="Eukaryota"/>
</dbReference>
<dbReference type="STRING" id="7739.C3XWS2"/>
<dbReference type="InterPro" id="IPR014716">
    <property type="entry name" value="Fibrinogen_a/b/g_C_1"/>
</dbReference>
<dbReference type="InParanoid" id="C3XWS2"/>
<reference evidence="4" key="1">
    <citation type="journal article" date="2008" name="Nature">
        <title>The amphioxus genome and the evolution of the chordate karyotype.</title>
        <authorList>
            <consortium name="US DOE Joint Genome Institute (JGI-PGF)"/>
            <person name="Putnam N.H."/>
            <person name="Butts T."/>
            <person name="Ferrier D.E.K."/>
            <person name="Furlong R.F."/>
            <person name="Hellsten U."/>
            <person name="Kawashima T."/>
            <person name="Robinson-Rechavi M."/>
            <person name="Shoguchi E."/>
            <person name="Terry A."/>
            <person name="Yu J.-K."/>
            <person name="Benito-Gutierrez E.L."/>
            <person name="Dubchak I."/>
            <person name="Garcia-Fernandez J."/>
            <person name="Gibson-Brown J.J."/>
            <person name="Grigoriev I.V."/>
            <person name="Horton A.C."/>
            <person name="de Jong P.J."/>
            <person name="Jurka J."/>
            <person name="Kapitonov V.V."/>
            <person name="Kohara Y."/>
            <person name="Kuroki Y."/>
            <person name="Lindquist E."/>
            <person name="Lucas S."/>
            <person name="Osoegawa K."/>
            <person name="Pennacchio L.A."/>
            <person name="Salamov A.A."/>
            <person name="Satou Y."/>
            <person name="Sauka-Spengler T."/>
            <person name="Schmutz J."/>
            <person name="Shin-I T."/>
            <person name="Toyoda A."/>
            <person name="Bronner-Fraser M."/>
            <person name="Fujiyama A."/>
            <person name="Holland L.Z."/>
            <person name="Holland P.W.H."/>
            <person name="Satoh N."/>
            <person name="Rokhsar D.S."/>
        </authorList>
    </citation>
    <scope>NUCLEOTIDE SEQUENCE [LARGE SCALE GENOMIC DNA]</scope>
    <source>
        <strain evidence="4">S238N-H82</strain>
        <tissue evidence="4">Testes</tissue>
    </source>
</reference>
<gene>
    <name evidence="4" type="ORF">BRAFLDRAFT_88429</name>
</gene>
<feature type="compositionally biased region" description="Pro residues" evidence="1">
    <location>
        <begin position="90"/>
        <end position="110"/>
    </location>
</feature>
<dbReference type="PROSITE" id="PS51406">
    <property type="entry name" value="FIBRINOGEN_C_2"/>
    <property type="match status" value="1"/>
</dbReference>
<dbReference type="InterPro" id="IPR002181">
    <property type="entry name" value="Fibrinogen_a/b/g_C_dom"/>
</dbReference>
<evidence type="ECO:0000313" key="4">
    <source>
        <dbReference type="EMBL" id="EEN67182.1"/>
    </source>
</evidence>
<evidence type="ECO:0000259" key="3">
    <source>
        <dbReference type="PROSITE" id="PS51406"/>
    </source>
</evidence>
<accession>C3XWS2</accession>
<dbReference type="EMBL" id="GG666471">
    <property type="protein sequence ID" value="EEN67182.1"/>
    <property type="molecule type" value="Genomic_DNA"/>
</dbReference>
<dbReference type="InterPro" id="IPR050373">
    <property type="entry name" value="Fibrinogen_C-term_domain"/>
</dbReference>
<keyword evidence="2" id="KW-0732">Signal</keyword>
<name>C3XWS2_BRAFL</name>
<sequence length="315" mass="35087">MAGAGRAWLLLGMLVVHFLAMTVGNKPATTGGVVAGNKPRTMGRNLVTSCSVGNRGWMYTFDPPVEFPSLTHLQQHLAKSGIYTVRPDPTDLPDPNLNPDPADLPDPTMPRDPGMLPDPGMPPDPSTQPSIRVFCRMEAGQGWTVLQRRQDGSEDFYRSWADYRRGFGNLSSEFWLGNDYIHRLTNQGRSKLRIDLVMFGGEASFAEYENFSVADESSGYRLTAGTYSGTAGDALQHTRDQKFSTRDRDTAMRAVQRFRGAGWFFNTHFPSLNGVYYTPLTPGGGLTWMCKIKWCNGRKEDGLIKFVEMKITKTP</sequence>
<dbReference type="SMART" id="SM00186">
    <property type="entry name" value="FBG"/>
    <property type="match status" value="1"/>
</dbReference>
<proteinExistence type="predicted"/>
<evidence type="ECO:0000256" key="1">
    <source>
        <dbReference type="SAM" id="MobiDB-lite"/>
    </source>
</evidence>
<feature type="chain" id="PRO_5002934398" description="Fibrinogen C-terminal domain-containing protein" evidence="2">
    <location>
        <begin position="25"/>
        <end position="315"/>
    </location>
</feature>
<dbReference type="AlphaFoldDB" id="C3XWS2"/>
<feature type="region of interest" description="Disordered" evidence="1">
    <location>
        <begin position="84"/>
        <end position="127"/>
    </location>
</feature>
<dbReference type="PANTHER" id="PTHR19143:SF444">
    <property type="entry name" value="PROTEIN SCABROUS"/>
    <property type="match status" value="1"/>
</dbReference>
<dbReference type="Pfam" id="PF00147">
    <property type="entry name" value="Fibrinogen_C"/>
    <property type="match status" value="1"/>
</dbReference>
<dbReference type="Gene3D" id="3.90.215.10">
    <property type="entry name" value="Gamma Fibrinogen, chain A, domain 1"/>
    <property type="match status" value="1"/>
</dbReference>